<evidence type="ECO:0000313" key="7">
    <source>
        <dbReference type="Proteomes" id="UP000813824"/>
    </source>
</evidence>
<dbReference type="GO" id="GO:0005634">
    <property type="term" value="C:nucleus"/>
    <property type="evidence" value="ECO:0007669"/>
    <property type="project" value="UniProtKB-SubCell"/>
</dbReference>
<accession>A0A8K0UCE3</accession>
<dbReference type="OrthoDB" id="3056235at2759"/>
<dbReference type="InterPro" id="IPR021740">
    <property type="entry name" value="Velvet"/>
</dbReference>
<keyword evidence="3" id="KW-0804">Transcription</keyword>
<dbReference type="PANTHER" id="PTHR33572:SF15">
    <property type="entry name" value="VELVET DOMAIN-CONTAINING PROTEIN"/>
    <property type="match status" value="1"/>
</dbReference>
<evidence type="ECO:0000256" key="3">
    <source>
        <dbReference type="ARBA" id="ARBA00023163"/>
    </source>
</evidence>
<dbReference type="Gene3D" id="2.60.40.3960">
    <property type="entry name" value="Velvet domain"/>
    <property type="match status" value="1"/>
</dbReference>
<organism evidence="6 7">
    <name type="scientific">Cristinia sonorae</name>
    <dbReference type="NCBI Taxonomy" id="1940300"/>
    <lineage>
        <taxon>Eukaryota</taxon>
        <taxon>Fungi</taxon>
        <taxon>Dikarya</taxon>
        <taxon>Basidiomycota</taxon>
        <taxon>Agaricomycotina</taxon>
        <taxon>Agaricomycetes</taxon>
        <taxon>Agaricomycetidae</taxon>
        <taxon>Agaricales</taxon>
        <taxon>Pleurotineae</taxon>
        <taxon>Stephanosporaceae</taxon>
        <taxon>Cristinia</taxon>
    </lineage>
</organism>
<dbReference type="InterPro" id="IPR038491">
    <property type="entry name" value="Velvet_dom_sf"/>
</dbReference>
<dbReference type="AlphaFoldDB" id="A0A8K0UCE3"/>
<gene>
    <name evidence="6" type="ORF">BXZ70DRAFT_903011</name>
</gene>
<proteinExistence type="predicted"/>
<evidence type="ECO:0000256" key="4">
    <source>
        <dbReference type="ARBA" id="ARBA00023242"/>
    </source>
</evidence>
<dbReference type="Proteomes" id="UP000813824">
    <property type="component" value="Unassembled WGS sequence"/>
</dbReference>
<keyword evidence="7" id="KW-1185">Reference proteome</keyword>
<protein>
    <submittedName>
        <fullName evidence="6">Velvet factor</fullName>
    </submittedName>
</protein>
<comment type="subcellular location">
    <subcellularLocation>
        <location evidence="1">Nucleus</location>
    </subcellularLocation>
</comment>
<dbReference type="EMBL" id="JAEVFJ010000079">
    <property type="protein sequence ID" value="KAH8071798.1"/>
    <property type="molecule type" value="Genomic_DNA"/>
</dbReference>
<evidence type="ECO:0000256" key="2">
    <source>
        <dbReference type="ARBA" id="ARBA00023015"/>
    </source>
</evidence>
<dbReference type="PROSITE" id="PS51821">
    <property type="entry name" value="VELVET"/>
    <property type="match status" value="1"/>
</dbReference>
<dbReference type="InterPro" id="IPR037525">
    <property type="entry name" value="Velvet_dom"/>
</dbReference>
<dbReference type="PANTHER" id="PTHR33572">
    <property type="entry name" value="SPORE DEVELOPMENT REGULATOR VOSA"/>
    <property type="match status" value="1"/>
</dbReference>
<keyword evidence="4" id="KW-0539">Nucleus</keyword>
<feature type="non-terminal residue" evidence="6">
    <location>
        <position position="1"/>
    </location>
</feature>
<sequence>RSYHLEIVQHPIKTAEFGNSTLSRLPLAPPLIAQLHIRGHAAVDIPDESELPFLVAQLSLYSADGTTPVDLSADGAHASPERMLYGSLVSSPHILKNLQGRQGVYFLFPDVSIRWRGRFQLSVTLIKLGQTYGRVMLPCRMPPNVAIGESGIVLDRVKSHAFDVHARNDYVAPAQTPLTQYFLQQGARMYAFASSAQFMSGSR</sequence>
<keyword evidence="2" id="KW-0805">Transcription regulation</keyword>
<reference evidence="6" key="1">
    <citation type="journal article" date="2021" name="New Phytol.">
        <title>Evolutionary innovations through gain and loss of genes in the ectomycorrhizal Boletales.</title>
        <authorList>
            <person name="Wu G."/>
            <person name="Miyauchi S."/>
            <person name="Morin E."/>
            <person name="Kuo A."/>
            <person name="Drula E."/>
            <person name="Varga T."/>
            <person name="Kohler A."/>
            <person name="Feng B."/>
            <person name="Cao Y."/>
            <person name="Lipzen A."/>
            <person name="Daum C."/>
            <person name="Hundley H."/>
            <person name="Pangilinan J."/>
            <person name="Johnson J."/>
            <person name="Barry K."/>
            <person name="LaButti K."/>
            <person name="Ng V."/>
            <person name="Ahrendt S."/>
            <person name="Min B."/>
            <person name="Choi I.G."/>
            <person name="Park H."/>
            <person name="Plett J.M."/>
            <person name="Magnuson J."/>
            <person name="Spatafora J.W."/>
            <person name="Nagy L.G."/>
            <person name="Henrissat B."/>
            <person name="Grigoriev I.V."/>
            <person name="Yang Z.L."/>
            <person name="Xu J."/>
            <person name="Martin F.M."/>
        </authorList>
    </citation>
    <scope>NUCLEOTIDE SEQUENCE</scope>
    <source>
        <strain evidence="6">KKN 215</strain>
    </source>
</reference>
<comment type="caution">
    <text evidence="6">The sequence shown here is derived from an EMBL/GenBank/DDBJ whole genome shotgun (WGS) entry which is preliminary data.</text>
</comment>
<evidence type="ECO:0000256" key="1">
    <source>
        <dbReference type="ARBA" id="ARBA00004123"/>
    </source>
</evidence>
<evidence type="ECO:0000259" key="5">
    <source>
        <dbReference type="PROSITE" id="PS51821"/>
    </source>
</evidence>
<evidence type="ECO:0000313" key="6">
    <source>
        <dbReference type="EMBL" id="KAH8071798.1"/>
    </source>
</evidence>
<name>A0A8K0UCE3_9AGAR</name>
<feature type="domain" description="Velvet" evidence="5">
    <location>
        <begin position="1"/>
        <end position="192"/>
    </location>
</feature>
<dbReference type="Pfam" id="PF11754">
    <property type="entry name" value="Velvet"/>
    <property type="match status" value="2"/>
</dbReference>